<dbReference type="AlphaFoldDB" id="A0AAX6QT26"/>
<dbReference type="RefSeq" id="XP_012926122.1">
    <property type="nucleotide sequence ID" value="XM_013070668.2"/>
</dbReference>
<dbReference type="CTD" id="103188630"/>
<name>A0AAX6QT26_HETGA</name>
<sequence>MPAFRDHSLAPLPLGLASETSVLGSRLHAFQVCCLQLFGLRMTKILSHSNSFQTQPLGDSLHGPQFPVSVPSKLMPLETSQLKNPQGRIRQKPHLGKIPAKPRLMRMMLQNQRSLLQDVCDHECFLTKQNEGVVRTILDMEASTALQVRAILRQEDISLNMMDILEYSNNKLQRSKSELQEWREKEEWKKNSLEQQAEQLNTRIKNMQELVSFLSTYMEHKYSLRSVQIASLVCQLQQVKDSQQEELDNRSEMRRMVLKTLSNTKEEKKRKVWRSLLVKTQYPHDKTLQQVIWDSWYQQKWMVKCRELIDQSKEKMPTLRADVEVLRTQVQDLQEVIFEDVLLQRPKCTPDMDIILNIPVEELLPF</sequence>
<reference evidence="3" key="1">
    <citation type="submission" date="2025-08" db="UniProtKB">
        <authorList>
            <consortium name="RefSeq"/>
        </authorList>
    </citation>
    <scope>IDENTIFICATION</scope>
</reference>
<evidence type="ECO:0000313" key="3">
    <source>
        <dbReference type="RefSeq" id="XP_012926122.1"/>
    </source>
</evidence>
<accession>A0AAX6QT26</accession>
<evidence type="ECO:0000256" key="1">
    <source>
        <dbReference type="SAM" id="Coils"/>
    </source>
</evidence>
<keyword evidence="2" id="KW-1185">Reference proteome</keyword>
<dbReference type="PANTHER" id="PTHR28574">
    <property type="entry name" value="RIKEN CDNA 6820408C15"/>
    <property type="match status" value="1"/>
</dbReference>
<evidence type="ECO:0000313" key="2">
    <source>
        <dbReference type="Proteomes" id="UP000694906"/>
    </source>
</evidence>
<dbReference type="Proteomes" id="UP000694906">
    <property type="component" value="Unplaced"/>
</dbReference>
<proteinExistence type="predicted"/>
<organism evidence="2 3">
    <name type="scientific">Heterocephalus glaber</name>
    <name type="common">Naked mole rat</name>
    <dbReference type="NCBI Taxonomy" id="10181"/>
    <lineage>
        <taxon>Eukaryota</taxon>
        <taxon>Metazoa</taxon>
        <taxon>Chordata</taxon>
        <taxon>Craniata</taxon>
        <taxon>Vertebrata</taxon>
        <taxon>Euteleostomi</taxon>
        <taxon>Mammalia</taxon>
        <taxon>Eutheria</taxon>
        <taxon>Euarchontoglires</taxon>
        <taxon>Glires</taxon>
        <taxon>Rodentia</taxon>
        <taxon>Hystricomorpha</taxon>
        <taxon>Bathyergidae</taxon>
        <taxon>Heterocephalus</taxon>
    </lineage>
</organism>
<dbReference type="Pfam" id="PF15397">
    <property type="entry name" value="DUF4618"/>
    <property type="match status" value="1"/>
</dbReference>
<protein>
    <submittedName>
        <fullName evidence="3">Uncharacterized protein C20orf96 homolog isoform X1</fullName>
    </submittedName>
</protein>
<feature type="coiled-coil region" evidence="1">
    <location>
        <begin position="165"/>
        <end position="210"/>
    </location>
</feature>
<dbReference type="PANTHER" id="PTHR28574:SF1">
    <property type="entry name" value="RIKEN CDNA 6820408C15 GENE"/>
    <property type="match status" value="1"/>
</dbReference>
<dbReference type="GeneID" id="101719550"/>
<dbReference type="InterPro" id="IPR029236">
    <property type="entry name" value="DUF4618"/>
</dbReference>
<keyword evidence="1" id="KW-0175">Coiled coil</keyword>
<gene>
    <name evidence="3" type="primary">CUNH20orf96</name>
</gene>